<dbReference type="EMBL" id="BRVP01000012">
    <property type="protein sequence ID" value="GLB52876.1"/>
    <property type="molecule type" value="Genomic_DNA"/>
</dbReference>
<proteinExistence type="predicted"/>
<evidence type="ECO:0000256" key="1">
    <source>
        <dbReference type="SAM" id="Phobius"/>
    </source>
</evidence>
<dbReference type="Proteomes" id="UP001143545">
    <property type="component" value="Unassembled WGS sequence"/>
</dbReference>
<dbReference type="AlphaFoldDB" id="A0A9W6B503"/>
<keyword evidence="1" id="KW-1133">Transmembrane helix</keyword>
<sequence>MNKKLTTEQIEDIYLFVTKHVEFYDVQMELVDHMANGIEEQWKENEHVSFEIAFNEEFKKFGVSGFENIQEEKYLFLKKRYHTMIWKEMVGFFKLPQVIATVLMVYLIYLLLGLMEIGTLSLFYTYLVPVVLLFIIAYTLYQYRKYRRSKAKLVFQKILYKDYVAIPLVLFNSLFWRSVSTFEKVGYMSEYMRWITAFLMVVFGLYLFVTFIMIPINASKYLDEMHPGYKQLGKI</sequence>
<reference evidence="2" key="1">
    <citation type="submission" date="2022-07" db="EMBL/GenBank/DDBJ databases">
        <title>Taxonomy of Novel Oxalotrophic and Methylotrophic Bacteria.</title>
        <authorList>
            <person name="Sahin N."/>
            <person name="Tani A."/>
        </authorList>
    </citation>
    <scope>NUCLEOTIDE SEQUENCE</scope>
    <source>
        <strain evidence="2">AM327</strain>
    </source>
</reference>
<organism evidence="2 3">
    <name type="scientific">Neptunitalea chrysea</name>
    <dbReference type="NCBI Taxonomy" id="1647581"/>
    <lineage>
        <taxon>Bacteria</taxon>
        <taxon>Pseudomonadati</taxon>
        <taxon>Bacteroidota</taxon>
        <taxon>Flavobacteriia</taxon>
        <taxon>Flavobacteriales</taxon>
        <taxon>Flavobacteriaceae</taxon>
        <taxon>Neptunitalea</taxon>
    </lineage>
</organism>
<gene>
    <name evidence="2" type="ORF">NBRC110019_19160</name>
</gene>
<dbReference type="RefSeq" id="WP_281754437.1">
    <property type="nucleotide sequence ID" value="NZ_BRVP01000012.1"/>
</dbReference>
<feature type="transmembrane region" description="Helical" evidence="1">
    <location>
        <begin position="89"/>
        <end position="111"/>
    </location>
</feature>
<accession>A0A9W6B503</accession>
<protein>
    <submittedName>
        <fullName evidence="2">Uncharacterized protein</fullName>
    </submittedName>
</protein>
<name>A0A9W6B503_9FLAO</name>
<evidence type="ECO:0000313" key="3">
    <source>
        <dbReference type="Proteomes" id="UP001143545"/>
    </source>
</evidence>
<keyword evidence="1" id="KW-0472">Membrane</keyword>
<keyword evidence="3" id="KW-1185">Reference proteome</keyword>
<comment type="caution">
    <text evidence="2">The sequence shown here is derived from an EMBL/GenBank/DDBJ whole genome shotgun (WGS) entry which is preliminary data.</text>
</comment>
<keyword evidence="1" id="KW-0812">Transmembrane</keyword>
<feature type="transmembrane region" description="Helical" evidence="1">
    <location>
        <begin position="123"/>
        <end position="141"/>
    </location>
</feature>
<feature type="transmembrane region" description="Helical" evidence="1">
    <location>
        <begin position="191"/>
        <end position="216"/>
    </location>
</feature>
<evidence type="ECO:0000313" key="2">
    <source>
        <dbReference type="EMBL" id="GLB52876.1"/>
    </source>
</evidence>